<accession>A0A2P7NVY7</accession>
<keyword evidence="2" id="KW-1185">Reference proteome</keyword>
<dbReference type="Proteomes" id="UP000241912">
    <property type="component" value="Unassembled WGS sequence"/>
</dbReference>
<name>A0A2P7NVY7_9PROT</name>
<dbReference type="OrthoDB" id="8550254at2"/>
<comment type="caution">
    <text evidence="1">The sequence shown here is derived from an EMBL/GenBank/DDBJ whole genome shotgun (WGS) entry which is preliminary data.</text>
</comment>
<sequence>MRLLFNGICLILAIILSGCITEPIVRGPVIPVPAGVAYVTPTYAIPGPGYVWGYHARFGWGWHHPQFGWHRAWR</sequence>
<dbReference type="AlphaFoldDB" id="A0A2P7NVY7"/>
<evidence type="ECO:0000313" key="2">
    <source>
        <dbReference type="Proteomes" id="UP000241912"/>
    </source>
</evidence>
<gene>
    <name evidence="1" type="ORF">C7H79_06940</name>
</gene>
<protein>
    <submittedName>
        <fullName evidence="1">Uncharacterized protein</fullName>
    </submittedName>
</protein>
<evidence type="ECO:0000313" key="1">
    <source>
        <dbReference type="EMBL" id="PSJ17634.1"/>
    </source>
</evidence>
<dbReference type="EMBL" id="PXXU01000016">
    <property type="protein sequence ID" value="PSJ17634.1"/>
    <property type="molecule type" value="Genomic_DNA"/>
</dbReference>
<organism evidence="1 2">
    <name type="scientific">Nitrosomonas supralitoralis</name>
    <dbReference type="NCBI Taxonomy" id="2116706"/>
    <lineage>
        <taxon>Bacteria</taxon>
        <taxon>Pseudomonadati</taxon>
        <taxon>Pseudomonadota</taxon>
        <taxon>Betaproteobacteria</taxon>
        <taxon>Nitrosomonadales</taxon>
        <taxon>Nitrosomonadaceae</taxon>
        <taxon>Nitrosomonas</taxon>
    </lineage>
</organism>
<dbReference type="PROSITE" id="PS51257">
    <property type="entry name" value="PROKAR_LIPOPROTEIN"/>
    <property type="match status" value="1"/>
</dbReference>
<proteinExistence type="predicted"/>
<reference evidence="1 2" key="1">
    <citation type="submission" date="2018-03" db="EMBL/GenBank/DDBJ databases">
        <title>Draft genome of Nitrosomonas supralitoralis APG5.</title>
        <authorList>
            <person name="Urakawa H."/>
            <person name="Lopez J.V."/>
        </authorList>
    </citation>
    <scope>NUCLEOTIDE SEQUENCE [LARGE SCALE GENOMIC DNA]</scope>
    <source>
        <strain evidence="1 2">APG5</strain>
    </source>
</reference>